<dbReference type="RefSeq" id="WP_327160066.1">
    <property type="nucleotide sequence ID" value="NZ_CP108062.1"/>
</dbReference>
<gene>
    <name evidence="1" type="ORF">OG814_37230</name>
</gene>
<evidence type="ECO:0000313" key="1">
    <source>
        <dbReference type="EMBL" id="WTR74529.1"/>
    </source>
</evidence>
<dbReference type="Proteomes" id="UP001622594">
    <property type="component" value="Chromosome"/>
</dbReference>
<dbReference type="EMBL" id="CP108188">
    <property type="protein sequence ID" value="WTR74529.1"/>
    <property type="molecule type" value="Genomic_DNA"/>
</dbReference>
<evidence type="ECO:0000313" key="2">
    <source>
        <dbReference type="Proteomes" id="UP001622594"/>
    </source>
</evidence>
<reference evidence="1 2" key="1">
    <citation type="submission" date="2022-10" db="EMBL/GenBank/DDBJ databases">
        <title>The complete genomes of actinobacterial strains from the NBC collection.</title>
        <authorList>
            <person name="Joergensen T.S."/>
            <person name="Alvarez Arevalo M."/>
            <person name="Sterndorff E.B."/>
            <person name="Faurdal D."/>
            <person name="Vuksanovic O."/>
            <person name="Mourched A.-S."/>
            <person name="Charusanti P."/>
            <person name="Shaw S."/>
            <person name="Blin K."/>
            <person name="Weber T."/>
        </authorList>
    </citation>
    <scope>NUCLEOTIDE SEQUENCE [LARGE SCALE GENOMIC DNA]</scope>
    <source>
        <strain evidence="1 2">NBC_00123</strain>
    </source>
</reference>
<proteinExistence type="predicted"/>
<evidence type="ECO:0008006" key="3">
    <source>
        <dbReference type="Google" id="ProtNLM"/>
    </source>
</evidence>
<dbReference type="InterPro" id="IPR032466">
    <property type="entry name" value="Metal_Hydrolase"/>
</dbReference>
<protein>
    <recommendedName>
        <fullName evidence="3">N-acetylglucosamine-6-phosphate deacetylase</fullName>
    </recommendedName>
</protein>
<sequence>MNEMESPSGSREQIRTPLLPVEVHCHGFAGVDFSEFSLLDLELLEQVCAREGVLSIPTLYLHHDRLGEFERFMHRYDAMRRAGRVPHVVGVALEGPLLSSHGGTPADTVWAPTRSEWERLARLGKHGLCYMVVSPDAFSPASHFHGQTFERHPGFEWIVPMLLGHGVRPALGHFNRADPHLSARSVEDIVDIAWDSEWQGRGTRVVTDHLFNDMPLLIRHAFRTTRARATREATLASYDLPGWTLDAMDEIAGPVPAAIMREAAAGRIAACVNFDGEHVDLAIASRAVSLMGPENSMMMTDRCDSARLGGQELTRGEENGLWYQPGGIVAAGSQPLARQMRNATGYGIEGGRLRDLASGTAHRAFGITALRADQLPDAMLAAHHEAWAFLDADDTAGQQAPVA</sequence>
<name>A0ABZ1LLA3_9ACTN</name>
<keyword evidence="2" id="KW-1185">Reference proteome</keyword>
<dbReference type="Gene3D" id="3.20.20.140">
    <property type="entry name" value="Metal-dependent hydrolases"/>
    <property type="match status" value="1"/>
</dbReference>
<organism evidence="1 2">
    <name type="scientific">Streptomyces zaomyceticus</name>
    <dbReference type="NCBI Taxonomy" id="68286"/>
    <lineage>
        <taxon>Bacteria</taxon>
        <taxon>Bacillati</taxon>
        <taxon>Actinomycetota</taxon>
        <taxon>Actinomycetes</taxon>
        <taxon>Kitasatosporales</taxon>
        <taxon>Streptomycetaceae</taxon>
        <taxon>Streptomyces</taxon>
    </lineage>
</organism>
<dbReference type="SUPFAM" id="SSF51556">
    <property type="entry name" value="Metallo-dependent hydrolases"/>
    <property type="match status" value="1"/>
</dbReference>
<accession>A0ABZ1LLA3</accession>